<dbReference type="SUPFAM" id="SSF57535">
    <property type="entry name" value="Complement control module/SCR domain"/>
    <property type="match status" value="2"/>
</dbReference>
<dbReference type="CDD" id="cd00033">
    <property type="entry name" value="CCP"/>
    <property type="match status" value="1"/>
</dbReference>
<protein>
    <recommendedName>
        <fullName evidence="10">Tyrosine-protein kinase ephrin type A/B receptor-like domain-containing protein</fullName>
    </recommendedName>
</protein>
<name>A0A383VP40_TETOB</name>
<gene>
    <name evidence="8" type="ORF">BQ4739_LOCUS6913</name>
</gene>
<organism evidence="8 9">
    <name type="scientific">Tetradesmus obliquus</name>
    <name type="common">Green alga</name>
    <name type="synonym">Acutodesmus obliquus</name>
    <dbReference type="NCBI Taxonomy" id="3088"/>
    <lineage>
        <taxon>Eukaryota</taxon>
        <taxon>Viridiplantae</taxon>
        <taxon>Chlorophyta</taxon>
        <taxon>core chlorophytes</taxon>
        <taxon>Chlorophyceae</taxon>
        <taxon>CS clade</taxon>
        <taxon>Sphaeropleales</taxon>
        <taxon>Scenedesmaceae</taxon>
        <taxon>Tetradesmus</taxon>
    </lineage>
</organism>
<feature type="domain" description="Sushi" evidence="7">
    <location>
        <begin position="683"/>
        <end position="745"/>
    </location>
</feature>
<dbReference type="EMBL" id="FNXT01000707">
    <property type="protein sequence ID" value="SZX66504.1"/>
    <property type="molecule type" value="Genomic_DNA"/>
</dbReference>
<dbReference type="SMART" id="SM00032">
    <property type="entry name" value="CCP"/>
    <property type="match status" value="11"/>
</dbReference>
<evidence type="ECO:0000256" key="5">
    <source>
        <dbReference type="SAM" id="SignalP"/>
    </source>
</evidence>
<dbReference type="GO" id="GO:0004930">
    <property type="term" value="F:G protein-coupled receptor activity"/>
    <property type="evidence" value="ECO:0007669"/>
    <property type="project" value="InterPro"/>
</dbReference>
<evidence type="ECO:0000313" key="8">
    <source>
        <dbReference type="EMBL" id="SZX66504.1"/>
    </source>
</evidence>
<dbReference type="InterPro" id="IPR000922">
    <property type="entry name" value="Lectin_gal-bd_dom"/>
</dbReference>
<keyword evidence="5" id="KW-0732">Signal</keyword>
<dbReference type="InterPro" id="IPR050350">
    <property type="entry name" value="Compl-Cell_Adhes-Reg"/>
</dbReference>
<feature type="domain" description="Sushi" evidence="7">
    <location>
        <begin position="378"/>
        <end position="439"/>
    </location>
</feature>
<dbReference type="InterPro" id="IPR001879">
    <property type="entry name" value="GPCR_2_extracellular_dom"/>
</dbReference>
<dbReference type="InterPro" id="IPR011641">
    <property type="entry name" value="Tyr-kin_ephrin_A/B_rcpt-like"/>
</dbReference>
<dbReference type="Pfam" id="PF00084">
    <property type="entry name" value="Sushi"/>
    <property type="match status" value="1"/>
</dbReference>
<keyword evidence="3" id="KW-1015">Disulfide bond</keyword>
<feature type="domain" description="Sushi" evidence="7">
    <location>
        <begin position="316"/>
        <end position="377"/>
    </location>
</feature>
<dbReference type="Gene3D" id="2.10.50.10">
    <property type="entry name" value="Tumor Necrosis Factor Receptor, subunit A, domain 2"/>
    <property type="match status" value="1"/>
</dbReference>
<dbReference type="InterPro" id="IPR035976">
    <property type="entry name" value="Sushi/SCR/CCP_sf"/>
</dbReference>
<dbReference type="SUPFAM" id="SSF57184">
    <property type="entry name" value="Growth factor receptor domain"/>
    <property type="match status" value="1"/>
</dbReference>
<dbReference type="GO" id="GO:0016020">
    <property type="term" value="C:membrane"/>
    <property type="evidence" value="ECO:0007669"/>
    <property type="project" value="InterPro"/>
</dbReference>
<keyword evidence="9" id="KW-1185">Reference proteome</keyword>
<feature type="chain" id="PRO_5016971176" description="Tyrosine-protein kinase ephrin type A/B receptor-like domain-containing protein" evidence="5">
    <location>
        <begin position="23"/>
        <end position="1706"/>
    </location>
</feature>
<dbReference type="PANTHER" id="PTHR19325:SF560">
    <property type="entry name" value="SUSHI, VON WILLEBRAND FACTOR TYPE A, EGF AND PENTRAXIN DOMAIN-CONTAINING PROTEIN 1"/>
    <property type="match status" value="1"/>
</dbReference>
<dbReference type="InterPro" id="IPR043159">
    <property type="entry name" value="Lectin_gal-bd_sf"/>
</dbReference>
<reference evidence="8 9" key="1">
    <citation type="submission" date="2016-10" db="EMBL/GenBank/DDBJ databases">
        <authorList>
            <person name="Cai Z."/>
        </authorList>
    </citation>
    <scope>NUCLEOTIDE SEQUENCE [LARGE SCALE GENOMIC DNA]</scope>
</reference>
<keyword evidence="1" id="KW-0768">Sushi</keyword>
<dbReference type="Gene3D" id="2.60.120.740">
    <property type="match status" value="1"/>
</dbReference>
<sequence length="1706" mass="172463">MDSKGCWALACCLLALASVADAVIVAPTSTLSVCDLTNSAGGTASCVNSAGIISVTSASYGRAADSRCIALFTRSTCAAIDVTSKARSLCDGKSSCNVTLSAVGLSSSSICSDIWNKELSVSYTCTGGASTVTSNSPSSPATATSCAGLPEALPMGWAWPSSCSGAAVGTVCKQSCPLGLLGSVSSNCTSSGAWSVSTGACLSVACSSRPSSTPANAAGWPSSCAPAAAGDVCRANCSTGFIGSVSTTCSSSFGWTSVVGSCVRSTFVCSGTPTTAAPANTAGWPSSCAGAAPGSVSSTCSSSGAWSSPQGSCSQVTCPSLPTQQPPANSIGWPATCAGLAAGQTCGTKCAEGYTGQLQSLCSAAGSWSSVAGSCMQVTCAGTPTQEQPANSQPWPASCAGMAVGQACATKCAEGFTGHLVSSCSTTGAWSPVEGVCQPATCPGLPTQEPPANSSGWPDTCAGMAIGQACSTSCDEGYAGQLISSCSTAGDWSPVEGVCQQATCPGLPTQEQPANSQPWPASCAGLAAGQACVTKCAEGFSGMLTSGCYIGEGWSPVEGRCEQITCAGLPPPSANSAGFPASCSGQPYKALCSAPCAPGFSGAVSSTCGEDGQWSEMEGACALVFCKAPPPPAPNAFWPANCAGMAASAACRTKCSEGFSGALSTTCTANGTWSAVEGSCTQITCAGVPTLTPIANTTGWPDACLQQPVGSVCVSRCAAGYVGTNLTSTCTADGTWSQPEGTCYLPFCPGAPPAKTPAYGTGWPANCTNLPANSACRQACAPGYSGSLVTRCFSNATWAPGFRGNCTRDTCPGLPAASAQNDTAGWPSSCSDAAVNESCSAPCAAGWSGQGYKATCLAKNTWGAASGSCIRDRCSRMPTEPTPNSAGWPASCANIASGSSCRAACDSPFGPGYSIQCSGKDSWAAPTGTCPDICSGPPTSEPPEDSRGWGASCANSNVVGFRCIAGCAPSFKGRYVSSCLGKNQWGEVAGSCEPMCKDVHRGCATCRSVRVPGSDNSTELQCSTCFAGWRLRRDGVGKTCDCSAGFMLNGTADADSSWCVPCPRGQYCPGGSADSNPDSRAFNCTPGLATISEGARSEQQCYTMPGYGRSITQNDDRGTVKIDVFICPIGTYNVGGNTVGCTKCGTGLTTTKTGATNSTACVAPPGSFADMGASAKTCPRGTYTTDFNSLPACLTCPAGITTVRDNSTSIGHCKLARKGYYLVNATAAEECPMGSYQGREAEVYKCDECPYGYQTRVEGAGGNAECMAPPGVELQEGAEWVSECGLGSYKEGWNKNPCKPCGNGLTTAAAGSVSAEQCLIPAGWGVVSVTPPAAAMCANGSYGINSTRPVASNARCVLCPPNLFTRDTLSGAPAAVPYTSELDCVLKPGWGMSGTGEVKVCPPGTYNAGYNRKPCQECGTGFTSIEAGGEDEDACVVQSGWAMDITFGIPKPCDVGTYSTGGTTDTPNAECVPCPAGFTTQKDEADSEEDCDVCVAGHGGANCTACPYDTFSTGVHKRGEACMPCAPHTVSARGSRHNSECLPELVDSDNDYFPLSNDSAWDNHDGVDSALDCGMLCISDSTCVMYRYSTDVHLRKCQLLLEVPDGGQAIALKADSAGTGYAVYRVDASLKVGVRLSDEGSRTPGECMKACSGTNACELAAMDAAALPDSAGPCVLFGSELDSDWVGMYHVYGSKLFADMMQGSGS</sequence>
<evidence type="ECO:0000256" key="2">
    <source>
        <dbReference type="ARBA" id="ARBA00022737"/>
    </source>
</evidence>
<evidence type="ECO:0000259" key="7">
    <source>
        <dbReference type="PROSITE" id="PS50923"/>
    </source>
</evidence>
<dbReference type="Pfam" id="PF07699">
    <property type="entry name" value="Ephrin_rec_like"/>
    <property type="match status" value="3"/>
</dbReference>
<evidence type="ECO:0000259" key="6">
    <source>
        <dbReference type="PROSITE" id="PS50227"/>
    </source>
</evidence>
<dbReference type="SMART" id="SM01411">
    <property type="entry name" value="Ephrin_rec_like"/>
    <property type="match status" value="8"/>
</dbReference>
<dbReference type="STRING" id="3088.A0A383VP40"/>
<dbReference type="InterPro" id="IPR000436">
    <property type="entry name" value="Sushi_SCR_CCP_dom"/>
</dbReference>
<dbReference type="InterPro" id="IPR009030">
    <property type="entry name" value="Growth_fac_rcpt_cys_sf"/>
</dbReference>
<feature type="domain" description="Sushi" evidence="7">
    <location>
        <begin position="624"/>
        <end position="682"/>
    </location>
</feature>
<dbReference type="PANTHER" id="PTHR19325">
    <property type="entry name" value="COMPLEMENT COMPONENT-RELATED SUSHI DOMAIN-CONTAINING"/>
    <property type="match status" value="1"/>
</dbReference>
<dbReference type="Pfam" id="PF02140">
    <property type="entry name" value="SUEL_Lectin"/>
    <property type="match status" value="1"/>
</dbReference>
<dbReference type="PROSITE" id="PS50923">
    <property type="entry name" value="SUSHI"/>
    <property type="match status" value="5"/>
</dbReference>
<evidence type="ECO:0008006" key="10">
    <source>
        <dbReference type="Google" id="ProtNLM"/>
    </source>
</evidence>
<keyword evidence="4" id="KW-0325">Glycoprotein</keyword>
<feature type="domain" description="G-protein coupled receptors family 2 profile 1" evidence="6">
    <location>
        <begin position="124"/>
        <end position="210"/>
    </location>
</feature>
<feature type="signal peptide" evidence="5">
    <location>
        <begin position="1"/>
        <end position="22"/>
    </location>
</feature>
<evidence type="ECO:0000256" key="1">
    <source>
        <dbReference type="ARBA" id="ARBA00022659"/>
    </source>
</evidence>
<dbReference type="Proteomes" id="UP000256970">
    <property type="component" value="Unassembled WGS sequence"/>
</dbReference>
<proteinExistence type="predicted"/>
<feature type="domain" description="Sushi" evidence="7">
    <location>
        <begin position="440"/>
        <end position="501"/>
    </location>
</feature>
<evidence type="ECO:0000313" key="9">
    <source>
        <dbReference type="Proteomes" id="UP000256970"/>
    </source>
</evidence>
<dbReference type="GO" id="GO:0030246">
    <property type="term" value="F:carbohydrate binding"/>
    <property type="evidence" value="ECO:0007669"/>
    <property type="project" value="InterPro"/>
</dbReference>
<accession>A0A383VP40</accession>
<evidence type="ECO:0000256" key="3">
    <source>
        <dbReference type="ARBA" id="ARBA00023157"/>
    </source>
</evidence>
<dbReference type="PROSITE" id="PS50227">
    <property type="entry name" value="G_PROTEIN_RECEP_F2_3"/>
    <property type="match status" value="1"/>
</dbReference>
<dbReference type="CDD" id="cd22823">
    <property type="entry name" value="Gal_Rha_Lectin"/>
    <property type="match status" value="1"/>
</dbReference>
<keyword evidence="2" id="KW-0677">Repeat</keyword>
<evidence type="ECO:0000256" key="4">
    <source>
        <dbReference type="ARBA" id="ARBA00023180"/>
    </source>
</evidence>